<evidence type="ECO:0000256" key="1">
    <source>
        <dbReference type="SAM" id="MobiDB-lite"/>
    </source>
</evidence>
<reference evidence="2 3" key="1">
    <citation type="submission" date="2021-03" db="EMBL/GenBank/DDBJ databases">
        <title>Complete genome of Streptomyces formicae strain 1H-GS9 (DSM 100524).</title>
        <authorList>
            <person name="Atanasov K.E."/>
            <person name="Altabella T."/>
            <person name="Ferrer A."/>
        </authorList>
    </citation>
    <scope>NUCLEOTIDE SEQUENCE [LARGE SCALE GENOMIC DNA]</scope>
    <source>
        <strain evidence="2 3">1H-GS9</strain>
    </source>
</reference>
<evidence type="ECO:0000313" key="3">
    <source>
        <dbReference type="Proteomes" id="UP000828924"/>
    </source>
</evidence>
<protein>
    <recommendedName>
        <fullName evidence="4">Minor tail protein</fullName>
    </recommendedName>
</protein>
<evidence type="ECO:0000313" key="2">
    <source>
        <dbReference type="EMBL" id="UNM13759.1"/>
    </source>
</evidence>
<name>A0ABY3WMB8_9ACTN</name>
<keyword evidence="3" id="KW-1185">Reference proteome</keyword>
<sequence length="268" mass="27623">MADWADSKVSLAGQGTLVGKALTAPSGGALAARVAGIDVTARVVAGATIIAGDTILLQRRGSVYYATDVIPGAPVAPPAPPPPDEEEDSGDAAPAPKPAIRTGTLMCVPTATATYRGSVWRSDGDPTNSFDTYQGRYSGSSYGRMTGCAFYGSKPRSIAGATVTRATVKFRRLSGGDFSARTATLRLVSQSSRPAGAPTLNESTNGPSLAVNATTTGFVIPTSWAQAMVDGTRGGLAIHVDSDNPYIKLAGRGTWSAAWTLTISWRRG</sequence>
<organism evidence="2 3">
    <name type="scientific">Streptomyces formicae</name>
    <dbReference type="NCBI Taxonomy" id="1616117"/>
    <lineage>
        <taxon>Bacteria</taxon>
        <taxon>Bacillati</taxon>
        <taxon>Actinomycetota</taxon>
        <taxon>Actinomycetes</taxon>
        <taxon>Kitasatosporales</taxon>
        <taxon>Streptomycetaceae</taxon>
        <taxon>Streptomyces</taxon>
    </lineage>
</organism>
<dbReference type="EMBL" id="CP071872">
    <property type="protein sequence ID" value="UNM13759.1"/>
    <property type="molecule type" value="Genomic_DNA"/>
</dbReference>
<dbReference type="Proteomes" id="UP000828924">
    <property type="component" value="Chromosome"/>
</dbReference>
<feature type="region of interest" description="Disordered" evidence="1">
    <location>
        <begin position="71"/>
        <end position="103"/>
    </location>
</feature>
<dbReference type="RefSeq" id="WP_242332681.1">
    <property type="nucleotide sequence ID" value="NZ_CP071872.1"/>
</dbReference>
<accession>A0ABY3WMB8</accession>
<proteinExistence type="predicted"/>
<gene>
    <name evidence="2" type="ORF">J4032_21935</name>
</gene>
<evidence type="ECO:0008006" key="4">
    <source>
        <dbReference type="Google" id="ProtNLM"/>
    </source>
</evidence>